<feature type="transmembrane region" description="Helical" evidence="2">
    <location>
        <begin position="140"/>
        <end position="160"/>
    </location>
</feature>
<evidence type="ECO:0000313" key="4">
    <source>
        <dbReference type="Proteomes" id="UP000018050"/>
    </source>
</evidence>
<name>U6GSY6_EIMAC</name>
<dbReference type="AlphaFoldDB" id="U6GSY6"/>
<organism evidence="3 4">
    <name type="scientific">Eimeria acervulina</name>
    <name type="common">Coccidian parasite</name>
    <dbReference type="NCBI Taxonomy" id="5801"/>
    <lineage>
        <taxon>Eukaryota</taxon>
        <taxon>Sar</taxon>
        <taxon>Alveolata</taxon>
        <taxon>Apicomplexa</taxon>
        <taxon>Conoidasida</taxon>
        <taxon>Coccidia</taxon>
        <taxon>Eucoccidiorida</taxon>
        <taxon>Eimeriorina</taxon>
        <taxon>Eimeriidae</taxon>
        <taxon>Eimeria</taxon>
    </lineage>
</organism>
<dbReference type="OMA" id="MQFEART"/>
<sequence length="216" mass="22575">MCSLAAAVSAAGFLMPCSAIKKKQEEEVAGYTPEELEETDLWRQEYQKFIDAEKHKEWWERLSVVGGVGGAAAAGLALFGKAHENAGGVAENPAAARLVRGAGSVVGGVGGAAAAGLALFGKAHENAGGVAENPAAARLVRGAGTAALLGGAAALLGWLMRRRSKKRQKLADARLARMHFEAVTGIKPSDENVLGPDERDVLAPKKHKKKKKDDDD</sequence>
<dbReference type="EMBL" id="HG672646">
    <property type="protein sequence ID" value="CDI82667.1"/>
    <property type="molecule type" value="Genomic_DNA"/>
</dbReference>
<dbReference type="GeneID" id="25274794"/>
<evidence type="ECO:0000256" key="1">
    <source>
        <dbReference type="SAM" id="MobiDB-lite"/>
    </source>
</evidence>
<dbReference type="RefSeq" id="XP_013248013.1">
    <property type="nucleotide sequence ID" value="XM_013392559.1"/>
</dbReference>
<feature type="region of interest" description="Disordered" evidence="1">
    <location>
        <begin position="186"/>
        <end position="216"/>
    </location>
</feature>
<evidence type="ECO:0000313" key="3">
    <source>
        <dbReference type="EMBL" id="CDI82667.1"/>
    </source>
</evidence>
<dbReference type="OrthoDB" id="346607at2759"/>
<reference evidence="3" key="2">
    <citation type="submission" date="2013-10" db="EMBL/GenBank/DDBJ databases">
        <authorList>
            <person name="Aslett M."/>
        </authorList>
    </citation>
    <scope>NUCLEOTIDE SEQUENCE</scope>
    <source>
        <strain evidence="3">Houghton</strain>
    </source>
</reference>
<proteinExistence type="predicted"/>
<dbReference type="VEuPathDB" id="ToxoDB:EAH_00067240"/>
<evidence type="ECO:0000256" key="2">
    <source>
        <dbReference type="SAM" id="Phobius"/>
    </source>
</evidence>
<feature type="transmembrane region" description="Helical" evidence="2">
    <location>
        <begin position="101"/>
        <end position="120"/>
    </location>
</feature>
<protein>
    <recommendedName>
        <fullName evidence="5">Transmembrane protein</fullName>
    </recommendedName>
</protein>
<dbReference type="Proteomes" id="UP000018050">
    <property type="component" value="Unassembled WGS sequence"/>
</dbReference>
<evidence type="ECO:0008006" key="5">
    <source>
        <dbReference type="Google" id="ProtNLM"/>
    </source>
</evidence>
<accession>U6GSY6</accession>
<gene>
    <name evidence="3" type="ORF">EAH_00067240</name>
</gene>
<keyword evidence="2" id="KW-0812">Transmembrane</keyword>
<keyword evidence="4" id="KW-1185">Reference proteome</keyword>
<keyword evidence="2" id="KW-0472">Membrane</keyword>
<feature type="compositionally biased region" description="Basic residues" evidence="1">
    <location>
        <begin position="204"/>
        <end position="216"/>
    </location>
</feature>
<keyword evidence="2" id="KW-1133">Transmembrane helix</keyword>
<reference evidence="3" key="1">
    <citation type="submission" date="2013-10" db="EMBL/GenBank/DDBJ databases">
        <title>Genomic analysis of the causative agents of coccidiosis in chickens.</title>
        <authorList>
            <person name="Reid A.J."/>
            <person name="Blake D."/>
            <person name="Billington K."/>
            <person name="Browne H."/>
            <person name="Dunn M."/>
            <person name="Hung S."/>
            <person name="Kawahara F."/>
            <person name="Miranda-Saavedra D."/>
            <person name="Mourier T."/>
            <person name="Nagra H."/>
            <person name="Otto T.D."/>
            <person name="Rawlings N."/>
            <person name="Sanchez A."/>
            <person name="Sanders M."/>
            <person name="Subramaniam C."/>
            <person name="Tay Y."/>
            <person name="Dear P."/>
            <person name="Doerig C."/>
            <person name="Gruber A."/>
            <person name="Parkinson J."/>
            <person name="Shirley M."/>
            <person name="Wan K.L."/>
            <person name="Berriman M."/>
            <person name="Tomley F."/>
            <person name="Pain A."/>
        </authorList>
    </citation>
    <scope>NUCLEOTIDE SEQUENCE</scope>
    <source>
        <strain evidence="3">Houghton</strain>
    </source>
</reference>